<keyword evidence="2" id="KW-1185">Reference proteome</keyword>
<dbReference type="EMBL" id="JASBWU010000031">
    <property type="protein sequence ID" value="KAJ9111276.1"/>
    <property type="molecule type" value="Genomic_DNA"/>
</dbReference>
<sequence length="698" mass="80706">MDDNDGEDWGAEIEQYVAGRDRPADILCQRCNKTLPRNQYKLGKNGNRNFSCFKCCASRTAGMKRIRDERAAEMMVQHVPAVPQERNADDSRESDDEEDEDENVGNRGTTTMLCTWQELLGFLKQVAKTENTCHWRVSVEDYDNLGEITEARHLDNAIALEIWEVSKYRWIYKDKRQWRGVETKATYRFYCAQNQKEVKRRKEDPLRARTPMDRFPCMGSMVIIIDSADLSRFTIRYKHTEEHEHFTDISIPQDAKDHIKAKKDKTPSELYADLKQQYLGRSMFFTQKQVYARWCLENEMVWKLRPEQLVSAGMILERMAGRGIERVPLVQEAGVEAFAFVMKDVLTERGTMIHEIGMDSTWKTNALGYELYAFVAEANGQALPLLFMFIQLDSTAETHEKRRALAQCLRYILPACPNIKFVLSDKDQSELNACADVLPPVVKHQLCYWHVLRYIGDRLAENTRPTRYDAGLASRTFPAFVDPTWGPAPPPPVAPVVTNPNDPNFQYVTLESAMAADRAARAARRPAVPFQFCPPQHRTRIVEMHRRIMCLHPTVPSPYHDGRQLTASEIHAWATQEMYHYCRLHHLEHVWAYMWNRWYTPDQWKLWARAAGIEVPRIRTTMMVESLWKVIKRKYLIDFRRPRLDLAIHLIITNALPGILIALERLSVPAEQPSPLTGKRFSAPNGYASASPMPNSKL</sequence>
<dbReference type="Proteomes" id="UP001243375">
    <property type="component" value="Unassembled WGS sequence"/>
</dbReference>
<name>A0ACC2WIM3_9TREE</name>
<evidence type="ECO:0000313" key="2">
    <source>
        <dbReference type="Proteomes" id="UP001243375"/>
    </source>
</evidence>
<comment type="caution">
    <text evidence="1">The sequence shown here is derived from an EMBL/GenBank/DDBJ whole genome shotgun (WGS) entry which is preliminary data.</text>
</comment>
<evidence type="ECO:0000313" key="1">
    <source>
        <dbReference type="EMBL" id="KAJ9111276.1"/>
    </source>
</evidence>
<gene>
    <name evidence="1" type="ORF">QFC22_006576</name>
</gene>
<proteinExistence type="predicted"/>
<organism evidence="1 2">
    <name type="scientific">Naganishia vaughanmartiniae</name>
    <dbReference type="NCBI Taxonomy" id="1424756"/>
    <lineage>
        <taxon>Eukaryota</taxon>
        <taxon>Fungi</taxon>
        <taxon>Dikarya</taxon>
        <taxon>Basidiomycota</taxon>
        <taxon>Agaricomycotina</taxon>
        <taxon>Tremellomycetes</taxon>
        <taxon>Filobasidiales</taxon>
        <taxon>Filobasidiaceae</taxon>
        <taxon>Naganishia</taxon>
    </lineage>
</organism>
<protein>
    <submittedName>
        <fullName evidence="1">Uncharacterized protein</fullName>
    </submittedName>
</protein>
<reference evidence="1" key="1">
    <citation type="submission" date="2023-04" db="EMBL/GenBank/DDBJ databases">
        <title>Draft Genome sequencing of Naganishia species isolated from polar environments using Oxford Nanopore Technology.</title>
        <authorList>
            <person name="Leo P."/>
            <person name="Venkateswaran K."/>
        </authorList>
    </citation>
    <scope>NUCLEOTIDE SEQUENCE</scope>
    <source>
        <strain evidence="1">MNA-CCFEE 5425</strain>
    </source>
</reference>
<accession>A0ACC2WIM3</accession>